<dbReference type="Pfam" id="PF14907">
    <property type="entry name" value="NTP_transf_5"/>
    <property type="match status" value="1"/>
</dbReference>
<dbReference type="Proteomes" id="UP000824201">
    <property type="component" value="Unassembled WGS sequence"/>
</dbReference>
<reference evidence="1" key="2">
    <citation type="journal article" date="2021" name="PeerJ">
        <title>Extensive microbial diversity within the chicken gut microbiome revealed by metagenomics and culture.</title>
        <authorList>
            <person name="Gilroy R."/>
            <person name="Ravi A."/>
            <person name="Getino M."/>
            <person name="Pursley I."/>
            <person name="Horton D.L."/>
            <person name="Alikhan N.F."/>
            <person name="Baker D."/>
            <person name="Gharbi K."/>
            <person name="Hall N."/>
            <person name="Watson M."/>
            <person name="Adriaenssens E.M."/>
            <person name="Foster-Nyarko E."/>
            <person name="Jarju S."/>
            <person name="Secka A."/>
            <person name="Antonio M."/>
            <person name="Oren A."/>
            <person name="Chaudhuri R.R."/>
            <person name="La Ragione R."/>
            <person name="Hildebrand F."/>
            <person name="Pallen M.J."/>
        </authorList>
    </citation>
    <scope>NUCLEOTIDE SEQUENCE</scope>
    <source>
        <strain evidence="1">ChiW13-3771</strain>
    </source>
</reference>
<evidence type="ECO:0000313" key="1">
    <source>
        <dbReference type="EMBL" id="HIR87529.1"/>
    </source>
</evidence>
<sequence>MQDREKYKIILDVIQAALFQKDIELPAKIEWKEIFQEMKDQTIAGIPYEWLCSQNVLDLETKKQWDKLIMLQTAFWIKLIQEQENLIQLMKQNHIHIVILKGMAAAIYYPKPEVRSMGDIDFWVDPNDFQKACKIMIENGYRNVHEKQTSPHHIAFKKNKVTFEVHKSLSIIARNHVGNHREYLQTLMENGLVLAEQKKIEHWEFPTFPRLQNGLVLLLHIAQHLKTGLGLRQILDWSMFVNQELDDEIWKTEFQPILQKIGLETMAITVTRMSQIYLGLTTEGITWCLSADQKLCEKLLEYFIEKGNFGKKAAEKERGVEVLSVDKNLLEFLKKLQYNGRNNWKLTEKYWILRPFAWIYQIGLYIQLALNRKHPISTFRKDWKKSRERIQLFRKLKLFIK</sequence>
<dbReference type="AlphaFoldDB" id="A0A9D1EBX4"/>
<dbReference type="InterPro" id="IPR039498">
    <property type="entry name" value="NTP_transf_5"/>
</dbReference>
<dbReference type="EMBL" id="DVHN01000007">
    <property type="protein sequence ID" value="HIR87529.1"/>
    <property type="molecule type" value="Genomic_DNA"/>
</dbReference>
<dbReference type="Gene3D" id="3.30.460.40">
    <property type="match status" value="1"/>
</dbReference>
<comment type="caution">
    <text evidence="1">The sequence shown here is derived from an EMBL/GenBank/DDBJ whole genome shotgun (WGS) entry which is preliminary data.</text>
</comment>
<name>A0A9D1EBX4_9FIRM</name>
<proteinExistence type="predicted"/>
<evidence type="ECO:0000313" key="2">
    <source>
        <dbReference type="Proteomes" id="UP000824201"/>
    </source>
</evidence>
<accession>A0A9D1EBX4</accession>
<reference evidence="1" key="1">
    <citation type="submission" date="2020-10" db="EMBL/GenBank/DDBJ databases">
        <authorList>
            <person name="Gilroy R."/>
        </authorList>
    </citation>
    <scope>NUCLEOTIDE SEQUENCE</scope>
    <source>
        <strain evidence="1">ChiW13-3771</strain>
    </source>
</reference>
<gene>
    <name evidence="1" type="ORF">IAC96_01120</name>
</gene>
<protein>
    <submittedName>
        <fullName evidence="1">Nucleotidyltransferase family protein</fullName>
    </submittedName>
</protein>
<organism evidence="1 2">
    <name type="scientific">Candidatus Fimimorpha faecalis</name>
    <dbReference type="NCBI Taxonomy" id="2840824"/>
    <lineage>
        <taxon>Bacteria</taxon>
        <taxon>Bacillati</taxon>
        <taxon>Bacillota</taxon>
        <taxon>Clostridia</taxon>
        <taxon>Eubacteriales</taxon>
        <taxon>Candidatus Fimimorpha</taxon>
    </lineage>
</organism>